<feature type="transmembrane region" description="Helical" evidence="1">
    <location>
        <begin position="20"/>
        <end position="37"/>
    </location>
</feature>
<sequence length="158" mass="18224">MDGLQWSALEYEEKERSKDWFWAFGIIIVTSSIASVIYSNYFLAVLLVLSGVLLGFFAIKKPDEISYELTDKGLKILDRLYPYKNIKSFWVQMGSFTANRELKSKLFIKSERAFMPVISIPIEDALANQIRSILLDKNVLEAEMKEHVSEKIMEILGF</sequence>
<dbReference type="EMBL" id="LBWE01000001">
    <property type="protein sequence ID" value="KKR02288.1"/>
    <property type="molecule type" value="Genomic_DNA"/>
</dbReference>
<evidence type="ECO:0000313" key="2">
    <source>
        <dbReference type="EMBL" id="KKR02288.1"/>
    </source>
</evidence>
<proteinExistence type="predicted"/>
<evidence type="ECO:0008006" key="4">
    <source>
        <dbReference type="Google" id="ProtNLM"/>
    </source>
</evidence>
<reference evidence="2 3" key="1">
    <citation type="journal article" date="2015" name="Nature">
        <title>rRNA introns, odd ribosomes, and small enigmatic genomes across a large radiation of phyla.</title>
        <authorList>
            <person name="Brown C.T."/>
            <person name="Hug L.A."/>
            <person name="Thomas B.C."/>
            <person name="Sharon I."/>
            <person name="Castelle C.J."/>
            <person name="Singh A."/>
            <person name="Wilkins M.J."/>
            <person name="Williams K.H."/>
            <person name="Banfield J.F."/>
        </authorList>
    </citation>
    <scope>NUCLEOTIDE SEQUENCE [LARGE SCALE GENOMIC DNA]</scope>
</reference>
<evidence type="ECO:0000256" key="1">
    <source>
        <dbReference type="SAM" id="Phobius"/>
    </source>
</evidence>
<dbReference type="AlphaFoldDB" id="A0A837HSH0"/>
<keyword evidence="1" id="KW-1133">Transmembrane helix</keyword>
<feature type="transmembrane region" description="Helical" evidence="1">
    <location>
        <begin position="43"/>
        <end position="59"/>
    </location>
</feature>
<gene>
    <name evidence="2" type="ORF">UT27_C0001G0066</name>
</gene>
<organism evidence="2 3">
    <name type="scientific">Candidatus Nomurabacteria bacterium GW2011_GWD2_39_12</name>
    <dbReference type="NCBI Taxonomy" id="1618759"/>
    <lineage>
        <taxon>Bacteria</taxon>
        <taxon>Candidatus Nomuraibacteriota</taxon>
    </lineage>
</organism>
<comment type="caution">
    <text evidence="2">The sequence shown here is derived from an EMBL/GenBank/DDBJ whole genome shotgun (WGS) entry which is preliminary data.</text>
</comment>
<keyword evidence="1" id="KW-0812">Transmembrane</keyword>
<dbReference type="Proteomes" id="UP000033998">
    <property type="component" value="Unassembled WGS sequence"/>
</dbReference>
<evidence type="ECO:0000313" key="3">
    <source>
        <dbReference type="Proteomes" id="UP000033998"/>
    </source>
</evidence>
<accession>A0A837HSH0</accession>
<name>A0A837HSH0_9BACT</name>
<protein>
    <recommendedName>
        <fullName evidence="4">DUF5673 domain-containing protein</fullName>
    </recommendedName>
</protein>
<keyword evidence="1" id="KW-0472">Membrane</keyword>